<evidence type="ECO:0000313" key="3">
    <source>
        <dbReference type="Proteomes" id="UP000309544"/>
    </source>
</evidence>
<name>A0A5C4RYR5_PROVB</name>
<dbReference type="EMBL" id="VDCI01000005">
    <property type="protein sequence ID" value="TNJ36443.1"/>
    <property type="molecule type" value="Genomic_DNA"/>
</dbReference>
<comment type="caution">
    <text evidence="2">The sequence shown here is derived from an EMBL/GenBank/DDBJ whole genome shotgun (WGS) entry which is preliminary data.</text>
</comment>
<evidence type="ECO:0000256" key="1">
    <source>
        <dbReference type="SAM" id="MobiDB-lite"/>
    </source>
</evidence>
<accession>A0A5C4RYR5</accession>
<feature type="region of interest" description="Disordered" evidence="1">
    <location>
        <begin position="185"/>
        <end position="210"/>
    </location>
</feature>
<reference evidence="2 3" key="1">
    <citation type="submission" date="2019-05" db="EMBL/GenBank/DDBJ databases">
        <title>Draft Whole-Genome sequence of the green sulfur bacterium Prosthecochloris vibrioformis DSM 260.</title>
        <authorList>
            <person name="Meyer T.E."/>
            <person name="Kyndt J.A."/>
        </authorList>
    </citation>
    <scope>NUCLEOTIDE SEQUENCE [LARGE SCALE GENOMIC DNA]</scope>
    <source>
        <strain evidence="2 3">DSM 260</strain>
    </source>
</reference>
<sequence>MALPVKVGQELLDVPFPEMVEKMALAIANGQIALDLNSIKTAQALATTMIPEGTVAVAIKETVDEDGNVTNSEIEYNDKEMPLLVFGINPTFYQFTDTIIEVKMAITMKIEKATSFSFGSKFSFENKTKFSASFKTGGLLGLLAGKGSSSVENTTTVAYSSTFNAKYSSKYSFQQEGTSLLRTTLRPVPPPDRAVPRIVVKESSSTPTPG</sequence>
<evidence type="ECO:0000313" key="2">
    <source>
        <dbReference type="EMBL" id="TNJ36443.1"/>
    </source>
</evidence>
<dbReference type="Proteomes" id="UP000309544">
    <property type="component" value="Unassembled WGS sequence"/>
</dbReference>
<protein>
    <recommendedName>
        <fullName evidence="4">DUF2589 domain-containing protein</fullName>
    </recommendedName>
</protein>
<dbReference type="AlphaFoldDB" id="A0A5C4RYR5"/>
<dbReference type="RefSeq" id="WP_083188082.1">
    <property type="nucleotide sequence ID" value="NZ_VDCI01000005.1"/>
</dbReference>
<organism evidence="2 3">
    <name type="scientific">Prosthecochloris vibrioformis</name>
    <name type="common">Chlorobium vibrioforme</name>
    <dbReference type="NCBI Taxonomy" id="1098"/>
    <lineage>
        <taxon>Bacteria</taxon>
        <taxon>Pseudomonadati</taxon>
        <taxon>Chlorobiota</taxon>
        <taxon>Chlorobiia</taxon>
        <taxon>Chlorobiales</taxon>
        <taxon>Chlorobiaceae</taxon>
        <taxon>Prosthecochloris</taxon>
    </lineage>
</organism>
<evidence type="ECO:0008006" key="4">
    <source>
        <dbReference type="Google" id="ProtNLM"/>
    </source>
</evidence>
<proteinExistence type="predicted"/>
<keyword evidence="3" id="KW-1185">Reference proteome</keyword>
<gene>
    <name evidence="2" type="ORF">FGF68_06810</name>
</gene>